<proteinExistence type="predicted"/>
<evidence type="ECO:0000256" key="1">
    <source>
        <dbReference type="ARBA" id="ARBA00023002"/>
    </source>
</evidence>
<keyword evidence="1" id="KW-0560">Oxidoreductase</keyword>
<dbReference type="InterPro" id="IPR036661">
    <property type="entry name" value="Luciferase-like_sf"/>
</dbReference>
<dbReference type="CDD" id="cd01097">
    <property type="entry name" value="Tetrahydromethanopterin_reductase"/>
    <property type="match status" value="1"/>
</dbReference>
<accession>A0A3B0SVR8</accession>
<dbReference type="PANTHER" id="PTHR43244">
    <property type="match status" value="1"/>
</dbReference>
<dbReference type="GO" id="GO:0016705">
    <property type="term" value="F:oxidoreductase activity, acting on paired donors, with incorporation or reduction of molecular oxygen"/>
    <property type="evidence" value="ECO:0007669"/>
    <property type="project" value="InterPro"/>
</dbReference>
<reference evidence="3" key="1">
    <citation type="submission" date="2018-06" db="EMBL/GenBank/DDBJ databases">
        <authorList>
            <person name="Zhirakovskaya E."/>
        </authorList>
    </citation>
    <scope>NUCLEOTIDE SEQUENCE</scope>
</reference>
<gene>
    <name evidence="3" type="ORF">MNBD_ACTINO02-347</name>
</gene>
<dbReference type="InterPro" id="IPR019951">
    <property type="entry name" value="F420_OxRdatse_Rv3520c_pred"/>
</dbReference>
<evidence type="ECO:0000259" key="2">
    <source>
        <dbReference type="Pfam" id="PF00296"/>
    </source>
</evidence>
<name>A0A3B0SVR8_9ZZZZ</name>
<dbReference type="NCBIfam" id="TIGR03559">
    <property type="entry name" value="F420_Rv3520c"/>
    <property type="match status" value="1"/>
</dbReference>
<organism evidence="3">
    <name type="scientific">hydrothermal vent metagenome</name>
    <dbReference type="NCBI Taxonomy" id="652676"/>
    <lineage>
        <taxon>unclassified sequences</taxon>
        <taxon>metagenomes</taxon>
        <taxon>ecological metagenomes</taxon>
    </lineage>
</organism>
<dbReference type="Gene3D" id="3.20.20.30">
    <property type="entry name" value="Luciferase-like domain"/>
    <property type="match status" value="1"/>
</dbReference>
<dbReference type="SUPFAM" id="SSF51679">
    <property type="entry name" value="Bacterial luciferase-like"/>
    <property type="match status" value="1"/>
</dbReference>
<feature type="domain" description="Luciferase-like" evidence="2">
    <location>
        <begin position="18"/>
        <end position="284"/>
    </location>
</feature>
<protein>
    <recommendedName>
        <fullName evidence="2">Luciferase-like domain-containing protein</fullName>
    </recommendedName>
</protein>
<dbReference type="PANTHER" id="PTHR43244:SF1">
    <property type="entry name" value="5,10-METHYLENETETRAHYDROMETHANOPTERIN REDUCTASE"/>
    <property type="match status" value="1"/>
</dbReference>
<dbReference type="InterPro" id="IPR011251">
    <property type="entry name" value="Luciferase-like_dom"/>
</dbReference>
<evidence type="ECO:0000313" key="3">
    <source>
        <dbReference type="EMBL" id="VAW06412.1"/>
    </source>
</evidence>
<dbReference type="InterPro" id="IPR050564">
    <property type="entry name" value="F420-G6PD/mer"/>
</dbReference>
<dbReference type="EMBL" id="UOEK01000349">
    <property type="protein sequence ID" value="VAW06412.1"/>
    <property type="molecule type" value="Genomic_DNA"/>
</dbReference>
<feature type="non-terminal residue" evidence="3">
    <location>
        <position position="287"/>
    </location>
</feature>
<dbReference type="Pfam" id="PF00296">
    <property type="entry name" value="Bac_luciferase"/>
    <property type="match status" value="1"/>
</dbReference>
<sequence>MRLGLNIGYWGPGPVMPLELIQEAENLGFDIVWAAEAWGSDAVTVLAWIAAQTSKIKVGSGILQMPARTPAMTAMTAVTLNELSGGRFELGIGLSGPQVVEGWHGLPYGKPLGKTREYVEILRTIFARKEPLTHTGQHYTIPYNGADATGLGKPLRLITHPTHEVPILIASIGPKNVELTAEIADGWLPVFYSPSQAPQIYQPLLDAGFAKSGDPDKAARFDVAPSLSAVITDDLESARRQVKPMAALYIGGMGAKGKNFYNNLTRRYGFEEAAETIQDHYLAGNKM</sequence>
<dbReference type="AlphaFoldDB" id="A0A3B0SVR8"/>